<proteinExistence type="inferred from homology"/>
<evidence type="ECO:0000256" key="7">
    <source>
        <dbReference type="PIRSR" id="PIRSR006019-2"/>
    </source>
</evidence>
<comment type="caution">
    <text evidence="9">The sequence shown here is derived from an EMBL/GenBank/DDBJ whole genome shotgun (WGS) entry which is preliminary data.</text>
</comment>
<dbReference type="InterPro" id="IPR002125">
    <property type="entry name" value="CMP_dCMP_dom"/>
</dbReference>
<dbReference type="PROSITE" id="PS51747">
    <property type="entry name" value="CYT_DCMP_DEAMINASES_2"/>
    <property type="match status" value="1"/>
</dbReference>
<dbReference type="InterPro" id="IPR016192">
    <property type="entry name" value="APOBEC/CMP_deaminase_Zn-bd"/>
</dbReference>
<feature type="active site" description="Proton donor" evidence="6">
    <location>
        <position position="103"/>
    </location>
</feature>
<feature type="binding site" evidence="7">
    <location>
        <position position="129"/>
    </location>
    <ligand>
        <name>Zn(2+)</name>
        <dbReference type="ChEBI" id="CHEBI:29105"/>
        <note>catalytic</note>
    </ligand>
</feature>
<evidence type="ECO:0000256" key="1">
    <source>
        <dbReference type="ARBA" id="ARBA00001947"/>
    </source>
</evidence>
<evidence type="ECO:0000256" key="6">
    <source>
        <dbReference type="PIRSR" id="PIRSR006019-1"/>
    </source>
</evidence>
<dbReference type="PANTHER" id="PTHR11086:SF18">
    <property type="entry name" value="DEOXYCYTIDYLATE DEAMINASE"/>
    <property type="match status" value="1"/>
</dbReference>
<dbReference type="GO" id="GO:0005737">
    <property type="term" value="C:cytoplasm"/>
    <property type="evidence" value="ECO:0007669"/>
    <property type="project" value="TreeGrafter"/>
</dbReference>
<dbReference type="InterPro" id="IPR015517">
    <property type="entry name" value="dCMP_deaminase-rel"/>
</dbReference>
<evidence type="ECO:0000313" key="9">
    <source>
        <dbReference type="EMBL" id="KKR63161.1"/>
    </source>
</evidence>
<organism evidence="9 10">
    <name type="scientific">Candidatus Woesebacteria bacterium GW2011_GWA1_40_43</name>
    <dbReference type="NCBI Taxonomy" id="1618553"/>
    <lineage>
        <taxon>Bacteria</taxon>
        <taxon>Candidatus Woeseibacteriota</taxon>
    </lineage>
</organism>
<comment type="similarity">
    <text evidence="2">Belongs to the cytidine and deoxycytidylate deaminase family.</text>
</comment>
<evidence type="ECO:0000313" key="10">
    <source>
        <dbReference type="Proteomes" id="UP000034293"/>
    </source>
</evidence>
<dbReference type="GO" id="GO:0004132">
    <property type="term" value="F:dCMP deaminase activity"/>
    <property type="evidence" value="ECO:0007669"/>
    <property type="project" value="InterPro"/>
</dbReference>
<feature type="binding site" evidence="7">
    <location>
        <position position="101"/>
    </location>
    <ligand>
        <name>Zn(2+)</name>
        <dbReference type="ChEBI" id="CHEBI:29105"/>
        <note>catalytic</note>
    </ligand>
</feature>
<evidence type="ECO:0000256" key="4">
    <source>
        <dbReference type="ARBA" id="ARBA00022801"/>
    </source>
</evidence>
<dbReference type="PANTHER" id="PTHR11086">
    <property type="entry name" value="DEOXYCYTIDYLATE DEAMINASE-RELATED"/>
    <property type="match status" value="1"/>
</dbReference>
<feature type="binding site" evidence="7">
    <location>
        <position position="132"/>
    </location>
    <ligand>
        <name>Zn(2+)</name>
        <dbReference type="ChEBI" id="CHEBI:29105"/>
        <note>catalytic</note>
    </ligand>
</feature>
<name>A0A0G0SLC7_9BACT</name>
<dbReference type="CDD" id="cd01286">
    <property type="entry name" value="deoxycytidylate_deaminase"/>
    <property type="match status" value="1"/>
</dbReference>
<dbReference type="AlphaFoldDB" id="A0A0G0SLC7"/>
<keyword evidence="3 7" id="KW-0479">Metal-binding</keyword>
<dbReference type="Pfam" id="PF00383">
    <property type="entry name" value="dCMP_cyt_deam_1"/>
    <property type="match status" value="1"/>
</dbReference>
<keyword evidence="4" id="KW-0378">Hydrolase</keyword>
<sequence>MTASKICMTKSKKPSTKSIKEKYTRPTWDDYFMEVADAVSKRATCDRGRSGCVIAKDKQILATGYVGSPIGFPHCDEAGHDLRRAFNEDGTVSNHCVRTVHAEQNAICQAAKRGVAIDGATVYCRMTPCRICAMLLINSGIKRIYAERKYHTGSESEKMFRKAGIKLEYKFKEIVKYKNQKG</sequence>
<accession>A0A0G0SLC7</accession>
<dbReference type="PIRSF" id="PIRSF006019">
    <property type="entry name" value="dCMP_deaminase"/>
    <property type="match status" value="1"/>
</dbReference>
<dbReference type="Proteomes" id="UP000034293">
    <property type="component" value="Unassembled WGS sequence"/>
</dbReference>
<comment type="cofactor">
    <cofactor evidence="1 7">
        <name>Zn(2+)</name>
        <dbReference type="ChEBI" id="CHEBI:29105"/>
    </cofactor>
</comment>
<dbReference type="PROSITE" id="PS00903">
    <property type="entry name" value="CYT_DCMP_DEAMINASES_1"/>
    <property type="match status" value="1"/>
</dbReference>
<evidence type="ECO:0000256" key="3">
    <source>
        <dbReference type="ARBA" id="ARBA00022723"/>
    </source>
</evidence>
<protein>
    <submittedName>
        <fullName evidence="9">CMP/dCMP deaminase, zinc-binding protein</fullName>
    </submittedName>
</protein>
<evidence type="ECO:0000259" key="8">
    <source>
        <dbReference type="PROSITE" id="PS51747"/>
    </source>
</evidence>
<dbReference type="GO" id="GO:0008270">
    <property type="term" value="F:zinc ion binding"/>
    <property type="evidence" value="ECO:0007669"/>
    <property type="project" value="InterPro"/>
</dbReference>
<dbReference type="InterPro" id="IPR016193">
    <property type="entry name" value="Cytidine_deaminase-like"/>
</dbReference>
<dbReference type="InterPro" id="IPR016473">
    <property type="entry name" value="dCMP_deaminase"/>
</dbReference>
<keyword evidence="5 7" id="KW-0862">Zinc</keyword>
<evidence type="ECO:0000256" key="2">
    <source>
        <dbReference type="ARBA" id="ARBA00006576"/>
    </source>
</evidence>
<dbReference type="SUPFAM" id="SSF53927">
    <property type="entry name" value="Cytidine deaminase-like"/>
    <property type="match status" value="1"/>
</dbReference>
<dbReference type="GO" id="GO:0006220">
    <property type="term" value="P:pyrimidine nucleotide metabolic process"/>
    <property type="evidence" value="ECO:0007669"/>
    <property type="project" value="InterPro"/>
</dbReference>
<dbReference type="EMBL" id="LBZA01000031">
    <property type="protein sequence ID" value="KKR63161.1"/>
    <property type="molecule type" value="Genomic_DNA"/>
</dbReference>
<dbReference type="InterPro" id="IPR035105">
    <property type="entry name" value="Deoxycytidylate_deaminase_dom"/>
</dbReference>
<feature type="domain" description="CMP/dCMP-type deaminase" evidence="8">
    <location>
        <begin position="27"/>
        <end position="167"/>
    </location>
</feature>
<gene>
    <name evidence="9" type="ORF">UU02_C0031G0015</name>
</gene>
<evidence type="ECO:0000256" key="5">
    <source>
        <dbReference type="ARBA" id="ARBA00022833"/>
    </source>
</evidence>
<dbReference type="Gene3D" id="3.40.140.10">
    <property type="entry name" value="Cytidine Deaminase, domain 2"/>
    <property type="match status" value="1"/>
</dbReference>
<reference evidence="9 10" key="1">
    <citation type="journal article" date="2015" name="Nature">
        <title>rRNA introns, odd ribosomes, and small enigmatic genomes across a large radiation of phyla.</title>
        <authorList>
            <person name="Brown C.T."/>
            <person name="Hug L.A."/>
            <person name="Thomas B.C."/>
            <person name="Sharon I."/>
            <person name="Castelle C.J."/>
            <person name="Singh A."/>
            <person name="Wilkins M.J."/>
            <person name="Williams K.H."/>
            <person name="Banfield J.F."/>
        </authorList>
    </citation>
    <scope>NUCLEOTIDE SEQUENCE [LARGE SCALE GENOMIC DNA]</scope>
</reference>